<gene>
    <name evidence="2" type="ORF">EB796_013580</name>
</gene>
<sequence length="147" mass="16036">MDGYRSHPAYPVSAGYVPPTSNAQWNTQTHNPTQNGSHEGNPVMSHQQLPPYSSQVEGGACATNTFHNNPHGYQPQYQQQAAPSQYPAASSPQSSSEGAGYGEGQVEGAYQWNNQQYESYPSNYDNPNPGLWMGRVDTTPLTIKTTD</sequence>
<dbReference type="EMBL" id="VXIV02001989">
    <property type="protein sequence ID" value="KAF6028120.1"/>
    <property type="molecule type" value="Genomic_DNA"/>
</dbReference>
<evidence type="ECO:0000313" key="2">
    <source>
        <dbReference type="EMBL" id="KAF6028120.1"/>
    </source>
</evidence>
<proteinExistence type="predicted"/>
<evidence type="ECO:0000313" key="3">
    <source>
        <dbReference type="Proteomes" id="UP000593567"/>
    </source>
</evidence>
<comment type="caution">
    <text evidence="2">The sequence shown here is derived from an EMBL/GenBank/DDBJ whole genome shotgun (WGS) entry which is preliminary data.</text>
</comment>
<organism evidence="2 3">
    <name type="scientific">Bugula neritina</name>
    <name type="common">Brown bryozoan</name>
    <name type="synonym">Sertularia neritina</name>
    <dbReference type="NCBI Taxonomy" id="10212"/>
    <lineage>
        <taxon>Eukaryota</taxon>
        <taxon>Metazoa</taxon>
        <taxon>Spiralia</taxon>
        <taxon>Lophotrochozoa</taxon>
        <taxon>Bryozoa</taxon>
        <taxon>Gymnolaemata</taxon>
        <taxon>Cheilostomatida</taxon>
        <taxon>Flustrina</taxon>
        <taxon>Buguloidea</taxon>
        <taxon>Bugulidae</taxon>
        <taxon>Bugula</taxon>
    </lineage>
</organism>
<feature type="compositionally biased region" description="Low complexity" evidence="1">
    <location>
        <begin position="73"/>
        <end position="96"/>
    </location>
</feature>
<dbReference type="AlphaFoldDB" id="A0A7J7JP74"/>
<protein>
    <submittedName>
        <fullName evidence="2">Uncharacterized protein</fullName>
    </submittedName>
</protein>
<reference evidence="2" key="1">
    <citation type="submission" date="2020-06" db="EMBL/GenBank/DDBJ databases">
        <title>Draft genome of Bugula neritina, a colonial animal packing powerful symbionts and potential medicines.</title>
        <authorList>
            <person name="Rayko M."/>
        </authorList>
    </citation>
    <scope>NUCLEOTIDE SEQUENCE [LARGE SCALE GENOMIC DNA]</scope>
    <source>
        <strain evidence="2">Kwan_BN1</strain>
    </source>
</reference>
<accession>A0A7J7JP74</accession>
<evidence type="ECO:0000256" key="1">
    <source>
        <dbReference type="SAM" id="MobiDB-lite"/>
    </source>
</evidence>
<name>A0A7J7JP74_BUGNE</name>
<feature type="compositionally biased region" description="Polar residues" evidence="1">
    <location>
        <begin position="19"/>
        <end position="68"/>
    </location>
</feature>
<feature type="compositionally biased region" description="Polar residues" evidence="1">
    <location>
        <begin position="111"/>
        <end position="126"/>
    </location>
</feature>
<feature type="region of interest" description="Disordered" evidence="1">
    <location>
        <begin position="1"/>
        <end position="147"/>
    </location>
</feature>
<keyword evidence="3" id="KW-1185">Reference proteome</keyword>
<dbReference type="Proteomes" id="UP000593567">
    <property type="component" value="Unassembled WGS sequence"/>
</dbReference>